<comment type="caution">
    <text evidence="1">The sequence shown here is derived from an EMBL/GenBank/DDBJ whole genome shotgun (WGS) entry which is preliminary data.</text>
</comment>
<dbReference type="EMBL" id="NEXI01000008">
    <property type="protein sequence ID" value="PSO00195.1"/>
    <property type="molecule type" value="Genomic_DNA"/>
</dbReference>
<organism evidence="1 2">
    <name type="scientific">Candidatus Marsarchaeota G2 archaeon ECH_B_3</name>
    <dbReference type="NCBI Taxonomy" id="1978161"/>
    <lineage>
        <taxon>Archaea</taxon>
        <taxon>Candidatus Marsarchaeota</taxon>
        <taxon>Candidatus Marsarchaeota group 2</taxon>
    </lineage>
</organism>
<accession>A0A2R6BNF6</accession>
<sequence length="66" mass="7535">MLSAIDSWLTLCNTVFRTYYKEDRQQILRLQVNPGVGQGLKEEEEGVHALDRITRRASMKAAQGQL</sequence>
<protein>
    <submittedName>
        <fullName evidence="1">Uncharacterized protein</fullName>
    </submittedName>
</protein>
<name>A0A2R6BNF6_9ARCH</name>
<proteinExistence type="predicted"/>
<dbReference type="Proteomes" id="UP000241972">
    <property type="component" value="Unassembled WGS sequence"/>
</dbReference>
<evidence type="ECO:0000313" key="2">
    <source>
        <dbReference type="Proteomes" id="UP000241972"/>
    </source>
</evidence>
<evidence type="ECO:0000313" key="1">
    <source>
        <dbReference type="EMBL" id="PSO00195.1"/>
    </source>
</evidence>
<reference evidence="1 2" key="1">
    <citation type="submission" date="2017-04" db="EMBL/GenBank/DDBJ databases">
        <title>Novel microbial lineages endemic to geothermal iron-oxide mats fill important gaps in the evolutionary history of Archaea.</title>
        <authorList>
            <person name="Jay Z.J."/>
            <person name="Beam J.P."/>
            <person name="Dlakic M."/>
            <person name="Rusch D.B."/>
            <person name="Kozubal M.A."/>
            <person name="Inskeep W.P."/>
        </authorList>
    </citation>
    <scope>NUCLEOTIDE SEQUENCE [LARGE SCALE GENOMIC DNA]</scope>
    <source>
        <strain evidence="1">ECH_B_3</strain>
    </source>
</reference>
<gene>
    <name evidence="1" type="ORF">B9Q07_04540</name>
</gene>
<dbReference type="AlphaFoldDB" id="A0A2R6BNF6"/>